<proteinExistence type="predicted"/>
<protein>
    <submittedName>
        <fullName evidence="5">Histidine utilization repressor</fullName>
    </submittedName>
</protein>
<accession>A0A8J3YYA3</accession>
<dbReference type="SUPFAM" id="SSF64288">
    <property type="entry name" value="Chorismate lyase-like"/>
    <property type="match status" value="1"/>
</dbReference>
<keyword evidence="6" id="KW-1185">Reference proteome</keyword>
<gene>
    <name evidence="5" type="ORF">Vau01_014250</name>
</gene>
<evidence type="ECO:0000256" key="2">
    <source>
        <dbReference type="ARBA" id="ARBA00023125"/>
    </source>
</evidence>
<evidence type="ECO:0000313" key="5">
    <source>
        <dbReference type="EMBL" id="GIJ53909.1"/>
    </source>
</evidence>
<feature type="domain" description="HTH gntR-type" evidence="4">
    <location>
        <begin position="8"/>
        <end position="76"/>
    </location>
</feature>
<reference evidence="5" key="1">
    <citation type="submission" date="2021-01" db="EMBL/GenBank/DDBJ databases">
        <title>Whole genome shotgun sequence of Virgisporangium aurantiacum NBRC 16421.</title>
        <authorList>
            <person name="Komaki H."/>
            <person name="Tamura T."/>
        </authorList>
    </citation>
    <scope>NUCLEOTIDE SEQUENCE</scope>
    <source>
        <strain evidence="5">NBRC 16421</strain>
    </source>
</reference>
<dbReference type="InterPro" id="IPR000524">
    <property type="entry name" value="Tscrpt_reg_HTH_GntR"/>
</dbReference>
<name>A0A8J3YYA3_9ACTN</name>
<dbReference type="PANTHER" id="PTHR44846:SF17">
    <property type="entry name" value="GNTR-FAMILY TRANSCRIPTIONAL REGULATOR"/>
    <property type="match status" value="1"/>
</dbReference>
<dbReference type="CDD" id="cd07377">
    <property type="entry name" value="WHTH_GntR"/>
    <property type="match status" value="1"/>
</dbReference>
<dbReference type="Gene3D" id="1.10.10.10">
    <property type="entry name" value="Winged helix-like DNA-binding domain superfamily/Winged helix DNA-binding domain"/>
    <property type="match status" value="1"/>
</dbReference>
<comment type="caution">
    <text evidence="5">The sequence shown here is derived from an EMBL/GenBank/DDBJ whole genome shotgun (WGS) entry which is preliminary data.</text>
</comment>
<dbReference type="SMART" id="SM00866">
    <property type="entry name" value="UTRA"/>
    <property type="match status" value="1"/>
</dbReference>
<sequence length="242" mass="26023">MAPFEARTPKYIHVLNTLRQRIGDGTYRPGMALPSENQLAAEFGVARATVLKSLQSLKQDGWIESQQGKANFVRGQPTARRTAPAHTRAALEADESTAVELLSVTPVLAEPRVAALLNIAEGTPVYRRSRRTVSDDGPIDLVTIYIPVDVAAGSDVGKPEPIAGSLLAHLASRKDIRGDYAVEWTTARRPTPEEAELLDIGKDDPVLAVMIAAYTAAGDPVLASLLVLPGSRHEIEDTYPLA</sequence>
<dbReference type="Pfam" id="PF00392">
    <property type="entry name" value="GntR"/>
    <property type="match status" value="1"/>
</dbReference>
<dbReference type="GO" id="GO:0045892">
    <property type="term" value="P:negative regulation of DNA-templated transcription"/>
    <property type="evidence" value="ECO:0007669"/>
    <property type="project" value="TreeGrafter"/>
</dbReference>
<dbReference type="Pfam" id="PF07702">
    <property type="entry name" value="UTRA"/>
    <property type="match status" value="1"/>
</dbReference>
<dbReference type="GO" id="GO:0003677">
    <property type="term" value="F:DNA binding"/>
    <property type="evidence" value="ECO:0007669"/>
    <property type="project" value="UniProtKB-KW"/>
</dbReference>
<organism evidence="5 6">
    <name type="scientific">Virgisporangium aurantiacum</name>
    <dbReference type="NCBI Taxonomy" id="175570"/>
    <lineage>
        <taxon>Bacteria</taxon>
        <taxon>Bacillati</taxon>
        <taxon>Actinomycetota</taxon>
        <taxon>Actinomycetes</taxon>
        <taxon>Micromonosporales</taxon>
        <taxon>Micromonosporaceae</taxon>
        <taxon>Virgisporangium</taxon>
    </lineage>
</organism>
<keyword evidence="1" id="KW-0805">Transcription regulation</keyword>
<evidence type="ECO:0000259" key="4">
    <source>
        <dbReference type="PROSITE" id="PS50949"/>
    </source>
</evidence>
<dbReference type="AlphaFoldDB" id="A0A8J3YYA3"/>
<dbReference type="PANTHER" id="PTHR44846">
    <property type="entry name" value="MANNOSYL-D-GLYCERATE TRANSPORT/METABOLISM SYSTEM REPRESSOR MNGR-RELATED"/>
    <property type="match status" value="1"/>
</dbReference>
<dbReference type="EMBL" id="BOPG01000009">
    <property type="protein sequence ID" value="GIJ53909.1"/>
    <property type="molecule type" value="Genomic_DNA"/>
</dbReference>
<evidence type="ECO:0000313" key="6">
    <source>
        <dbReference type="Proteomes" id="UP000612585"/>
    </source>
</evidence>
<dbReference type="PROSITE" id="PS50949">
    <property type="entry name" value="HTH_GNTR"/>
    <property type="match status" value="1"/>
</dbReference>
<dbReference type="InterPro" id="IPR036388">
    <property type="entry name" value="WH-like_DNA-bd_sf"/>
</dbReference>
<dbReference type="InterPro" id="IPR050679">
    <property type="entry name" value="Bact_HTH_transcr_reg"/>
</dbReference>
<dbReference type="GO" id="GO:0003700">
    <property type="term" value="F:DNA-binding transcription factor activity"/>
    <property type="evidence" value="ECO:0007669"/>
    <property type="project" value="InterPro"/>
</dbReference>
<dbReference type="SUPFAM" id="SSF46785">
    <property type="entry name" value="Winged helix' DNA-binding domain"/>
    <property type="match status" value="1"/>
</dbReference>
<keyword evidence="2" id="KW-0238">DNA-binding</keyword>
<keyword evidence="3" id="KW-0804">Transcription</keyword>
<evidence type="ECO:0000256" key="1">
    <source>
        <dbReference type="ARBA" id="ARBA00023015"/>
    </source>
</evidence>
<dbReference type="PRINTS" id="PR00035">
    <property type="entry name" value="HTHGNTR"/>
</dbReference>
<dbReference type="InterPro" id="IPR036390">
    <property type="entry name" value="WH_DNA-bd_sf"/>
</dbReference>
<dbReference type="Gene3D" id="3.40.1410.10">
    <property type="entry name" value="Chorismate lyase-like"/>
    <property type="match status" value="1"/>
</dbReference>
<dbReference type="InterPro" id="IPR028978">
    <property type="entry name" value="Chorismate_lyase_/UTRA_dom_sf"/>
</dbReference>
<dbReference type="Proteomes" id="UP000612585">
    <property type="component" value="Unassembled WGS sequence"/>
</dbReference>
<dbReference type="RefSeq" id="WP_203988413.1">
    <property type="nucleotide sequence ID" value="NZ_BOPG01000009.1"/>
</dbReference>
<dbReference type="InterPro" id="IPR011663">
    <property type="entry name" value="UTRA"/>
</dbReference>
<evidence type="ECO:0000256" key="3">
    <source>
        <dbReference type="ARBA" id="ARBA00023163"/>
    </source>
</evidence>
<dbReference type="SMART" id="SM00345">
    <property type="entry name" value="HTH_GNTR"/>
    <property type="match status" value="1"/>
</dbReference>